<evidence type="ECO:0000313" key="1">
    <source>
        <dbReference type="EMBL" id="KAL3402230.1"/>
    </source>
</evidence>
<keyword evidence="2" id="KW-1185">Reference proteome</keyword>
<dbReference type="EMBL" id="JBJJXI010000037">
    <property type="protein sequence ID" value="KAL3402230.1"/>
    <property type="molecule type" value="Genomic_DNA"/>
</dbReference>
<name>A0ABD2XAZ8_9HYME</name>
<sequence>MLTLATICTIVAALNGIVLLGSVLPASAYLSSSFEREIGADRVLVFSVTSIKNSTVYYATCARDEEYLIQECLLHRVQANFSGGSPKEDECRIVTRRYPDIYDNDVIRIHPFGTDRAIVRWLEYKSGWPDLRYTIVDFSNCNVKTTEISEDFNRLVMDRELYPGYWHISGVLRKGEDDFEAVSIDAENVYRSSIDAEGVASKVDTLFTYRNNGLIEPFLARLTMDEGYVFIQIFPTNLNKRFKFDSLVGTLIVAHIRPNGERKNLTRIENVHWPSVSLDNGLIGICARRNETSMECTQFELDDKEINWFSASIIQAKYGQKRVIYNLPRGEGFLTFIEIQRYFWKSPDKYLVKIGLDGKTKQFVDPDLNCLPKDEEKGYIDIFEDNQGNYCMSIACVKNFPEDSYPIRKESAYVKLYSKCFQPEDFKNISK</sequence>
<dbReference type="AlphaFoldDB" id="A0ABD2XAZ8"/>
<protein>
    <submittedName>
        <fullName evidence="1">Uncharacterized protein</fullName>
    </submittedName>
</protein>
<accession>A0ABD2XAZ8</accession>
<evidence type="ECO:0000313" key="2">
    <source>
        <dbReference type="Proteomes" id="UP001627154"/>
    </source>
</evidence>
<gene>
    <name evidence="1" type="ORF">TKK_004763</name>
</gene>
<dbReference type="Proteomes" id="UP001627154">
    <property type="component" value="Unassembled WGS sequence"/>
</dbReference>
<proteinExistence type="predicted"/>
<reference evidence="1 2" key="1">
    <citation type="journal article" date="2024" name="bioRxiv">
        <title>A reference genome for Trichogramma kaykai: A tiny desert-dwelling parasitoid wasp with competing sex-ratio distorters.</title>
        <authorList>
            <person name="Culotta J."/>
            <person name="Lindsey A.R."/>
        </authorList>
    </citation>
    <scope>NUCLEOTIDE SEQUENCE [LARGE SCALE GENOMIC DNA]</scope>
    <source>
        <strain evidence="1 2">KSX58</strain>
    </source>
</reference>
<comment type="caution">
    <text evidence="1">The sequence shown here is derived from an EMBL/GenBank/DDBJ whole genome shotgun (WGS) entry which is preliminary data.</text>
</comment>
<organism evidence="1 2">
    <name type="scientific">Trichogramma kaykai</name>
    <dbReference type="NCBI Taxonomy" id="54128"/>
    <lineage>
        <taxon>Eukaryota</taxon>
        <taxon>Metazoa</taxon>
        <taxon>Ecdysozoa</taxon>
        <taxon>Arthropoda</taxon>
        <taxon>Hexapoda</taxon>
        <taxon>Insecta</taxon>
        <taxon>Pterygota</taxon>
        <taxon>Neoptera</taxon>
        <taxon>Endopterygota</taxon>
        <taxon>Hymenoptera</taxon>
        <taxon>Apocrita</taxon>
        <taxon>Proctotrupomorpha</taxon>
        <taxon>Chalcidoidea</taxon>
        <taxon>Trichogrammatidae</taxon>
        <taxon>Trichogramma</taxon>
    </lineage>
</organism>